<feature type="compositionally biased region" description="Low complexity" evidence="1">
    <location>
        <begin position="39"/>
        <end position="49"/>
    </location>
</feature>
<dbReference type="RefSeq" id="XP_037188132.1">
    <property type="nucleotide sequence ID" value="XM_037342052.1"/>
</dbReference>
<dbReference type="AlphaFoldDB" id="A0A8H6AK31"/>
<feature type="compositionally biased region" description="Polar residues" evidence="1">
    <location>
        <begin position="121"/>
        <end position="137"/>
    </location>
</feature>
<evidence type="ECO:0000313" key="3">
    <source>
        <dbReference type="Proteomes" id="UP000531561"/>
    </source>
</evidence>
<gene>
    <name evidence="2" type="ORF">Bfra_011726</name>
</gene>
<feature type="compositionally biased region" description="Basic and acidic residues" evidence="1">
    <location>
        <begin position="216"/>
        <end position="289"/>
    </location>
</feature>
<feature type="compositionally biased region" description="Basic and acidic residues" evidence="1">
    <location>
        <begin position="320"/>
        <end position="343"/>
    </location>
</feature>
<feature type="compositionally biased region" description="Basic and acidic residues" evidence="1">
    <location>
        <begin position="183"/>
        <end position="197"/>
    </location>
</feature>
<comment type="caution">
    <text evidence="2">The sequence shown here is derived from an EMBL/GenBank/DDBJ whole genome shotgun (WGS) entry which is preliminary data.</text>
</comment>
<dbReference type="OrthoDB" id="3560612at2759"/>
<evidence type="ECO:0000256" key="1">
    <source>
        <dbReference type="SAM" id="MobiDB-lite"/>
    </source>
</evidence>
<keyword evidence="3" id="KW-1185">Reference proteome</keyword>
<name>A0A8H6AK31_9HELO</name>
<feature type="region of interest" description="Disordered" evidence="1">
    <location>
        <begin position="1"/>
        <end position="353"/>
    </location>
</feature>
<dbReference type="Proteomes" id="UP000531561">
    <property type="component" value="Unassembled WGS sequence"/>
</dbReference>
<dbReference type="EMBL" id="JABFCT010000018">
    <property type="protein sequence ID" value="KAF5869183.1"/>
    <property type="molecule type" value="Genomic_DNA"/>
</dbReference>
<sequence length="444" mass="50030">MSQRGSNAGFDARSDSHHRRNDHQRASLPYRSDRDDRSITSYSTTSVRVTSKKGGPPISMNTRHNVNGGLSSHGRSRSRSGSIRTLSEAPDATVRPLSHRSENLSRGDNRPPERHHPLQRNRGSVTNERPESVSSDGTARPAPKHRTHGRDTDSQEFDGDSYASGRKSHTSGKESYTSGRKSHTSERYSETSQHHEPSAGSGSLYEDHPKKGHRYAPSDDGRQSRHTDRVARSESERTTRPSLDDELLSKHTESLSLHPRDPTLERVAKWNEEVKRDTKEDRWDGDPKTGLRSVNRSVNGEDHYGKGSNPPSHRGYPQSRHSERRYGQPKSDADSYSRSDTSRKSYIPPHPGSFAARYAPSETESYTLRNSPPPYRRGPYDTGYQNFGVEDHSSTYVTTNIGAPNVGFMDAPSKRQIREMMKHQRDRAMIERGLPPPVEKGFWD</sequence>
<feature type="compositionally biased region" description="Low complexity" evidence="1">
    <location>
        <begin position="68"/>
        <end position="87"/>
    </location>
</feature>
<evidence type="ECO:0000313" key="2">
    <source>
        <dbReference type="EMBL" id="KAF5869183.1"/>
    </source>
</evidence>
<protein>
    <submittedName>
        <fullName evidence="2">Uncharacterized protein</fullName>
    </submittedName>
</protein>
<accession>A0A8H6AK31</accession>
<organism evidence="2 3">
    <name type="scientific">Botrytis fragariae</name>
    <dbReference type="NCBI Taxonomy" id="1964551"/>
    <lineage>
        <taxon>Eukaryota</taxon>
        <taxon>Fungi</taxon>
        <taxon>Dikarya</taxon>
        <taxon>Ascomycota</taxon>
        <taxon>Pezizomycotina</taxon>
        <taxon>Leotiomycetes</taxon>
        <taxon>Helotiales</taxon>
        <taxon>Sclerotiniaceae</taxon>
        <taxon>Botrytis</taxon>
    </lineage>
</organism>
<feature type="compositionally biased region" description="Basic and acidic residues" evidence="1">
    <location>
        <begin position="99"/>
        <end position="116"/>
    </location>
</feature>
<reference evidence="2 3" key="1">
    <citation type="journal article" date="2020" name="Phytopathology">
        <title>A high-quality genome resource of Botrytis fragariae, a new and rapidly spreading fungal pathogen causing strawberry gray mold in the U.S.A.</title>
        <authorList>
            <person name="Wu Y."/>
            <person name="Saski C.A."/>
            <person name="Schnabel G."/>
            <person name="Xiao S."/>
            <person name="Hu M."/>
        </authorList>
    </citation>
    <scope>NUCLEOTIDE SEQUENCE [LARGE SCALE GENOMIC DNA]</scope>
    <source>
        <strain evidence="2 3">BVB16</strain>
    </source>
</reference>
<dbReference type="GeneID" id="59265744"/>
<proteinExistence type="predicted"/>